<dbReference type="FunFam" id="3.80.10.10:FF:002201">
    <property type="entry name" value="Toll-like receptor 21"/>
    <property type="match status" value="1"/>
</dbReference>
<dbReference type="GO" id="GO:0005886">
    <property type="term" value="C:plasma membrane"/>
    <property type="evidence" value="ECO:0007669"/>
    <property type="project" value="TreeGrafter"/>
</dbReference>
<evidence type="ECO:0000256" key="11">
    <source>
        <dbReference type="ARBA" id="ARBA00023170"/>
    </source>
</evidence>
<comment type="subcellular location">
    <subcellularLocation>
        <location evidence="1">Membrane</location>
        <topology evidence="1">Single-pass type I membrane protein</topology>
    </subcellularLocation>
</comment>
<dbReference type="GO" id="GO:0045087">
    <property type="term" value="P:innate immune response"/>
    <property type="evidence" value="ECO:0007669"/>
    <property type="project" value="UniProtKB-KW"/>
</dbReference>
<evidence type="ECO:0000313" key="15">
    <source>
        <dbReference type="RefSeq" id="XP_041425573.1"/>
    </source>
</evidence>
<evidence type="ECO:0000256" key="4">
    <source>
        <dbReference type="ARBA" id="ARBA00022614"/>
    </source>
</evidence>
<evidence type="ECO:0000256" key="13">
    <source>
        <dbReference type="ARBA" id="ARBA00023198"/>
    </source>
</evidence>
<dbReference type="SMART" id="SM00365">
    <property type="entry name" value="LRR_SD22"/>
    <property type="match status" value="7"/>
</dbReference>
<reference evidence="15" key="1">
    <citation type="submission" date="2025-08" db="UniProtKB">
        <authorList>
            <consortium name="RefSeq"/>
        </authorList>
    </citation>
    <scope>IDENTIFICATION</scope>
    <source>
        <strain evidence="15">J_2021</strain>
        <tissue evidence="15">Erythrocytes</tissue>
    </source>
</reference>
<dbReference type="GeneID" id="108695911"/>
<keyword evidence="9" id="KW-1133">Transmembrane helix</keyword>
<evidence type="ECO:0000256" key="5">
    <source>
        <dbReference type="ARBA" id="ARBA00022692"/>
    </source>
</evidence>
<sequence length="949" mass="109445">MRPYHSTSQIAALMTLILQHISLTAGYGYGKCSLEGIHTEYANCVGQSIVPLAKAIEDLPCRTRVLNASENEISEIDGYSFSHLSELQELVLSKNKVGRVDTWAFDNLNHLLILDLSYNLIQSLDTVDLTNLRSLQIFDLSHNRIHTIQRGTFRPLGALQELDLSFNKVSDFRPVTNAVAELPDFLRLRLCSNFIADLKSEQSLMVLPSLQSLNLCNNSISALDFTFYFMPSLMELNVTKNNMSALNKSSFGNLPMLSKVTFDENSLNISQLLGIVLTNLTEFHWSSMHPALQHDPASACQVFQTFPKLKLLDIKHSKIVSANLSVIGRCTNLTSLILTTSPLRRIKEKDLQNFKSLEVLYLDKCKLQAISSTAWMGLKAIHTLILERNQLTVLENSLFSPLIGLQYLDLSKNYLTHLNEKAFYGLRRLKYLGLKGCKITEVTRNSFKYLTNLHVLNLQDNSLSVIKPNAYHYLKKLETLLLSGNKILTIQKNGLKGLNSLKELSLARNNIYKLTNNTFKELKSVRSLDLSRNQLWHLHKLQSPCPFLKLTHLEMLDASYQTTNNLHIPPTLFQGLQSLKVLKLQGNPSLFFKNISFVFLLNLTELDMSSTVYTMTEPPISFKKELFNRLGQLRILTLDNNGIQVLPEDIFANVPLLERISLRYNRLTNVSEAILKNVPKLTYFDVYMNTLSCSCDNYWFQNWSISSTEVQIPYIQSYKCFGIGSNDVLFENQDFSFCNGNGYYYFLGSFMITFSFLIVTLLMVKLKWTVRYLYCMLEVWFQWKLETKEKAYEYDAYISYCEDDEIWVTEKLLYMLEVQGPRKYKLCFKPRDFIPGLYQLDNIQDAITNSRKTLCVVSRKYLQSEWCREEMQLACSWSFSYKEDVLVMVLLEEIPDYRLSAYHKLRKLIKQNTYIDWPEDPWGEEVFWLKLRKALDGGVCEENNIQLCD</sequence>
<evidence type="ECO:0000256" key="9">
    <source>
        <dbReference type="ARBA" id="ARBA00022989"/>
    </source>
</evidence>
<dbReference type="Proteomes" id="UP000186698">
    <property type="component" value="Chromosome 7L"/>
</dbReference>
<evidence type="ECO:0000256" key="12">
    <source>
        <dbReference type="ARBA" id="ARBA00023180"/>
    </source>
</evidence>
<dbReference type="GO" id="GO:0002224">
    <property type="term" value="P:toll-like receptor signaling pathway"/>
    <property type="evidence" value="ECO:0007669"/>
    <property type="project" value="TreeGrafter"/>
</dbReference>
<dbReference type="STRING" id="8355.A0A1L8FNK9"/>
<dbReference type="SMART" id="SM00255">
    <property type="entry name" value="TIR"/>
    <property type="match status" value="1"/>
</dbReference>
<keyword evidence="7" id="KW-0677">Repeat</keyword>
<keyword evidence="3" id="KW-0399">Innate immunity</keyword>
<dbReference type="SUPFAM" id="SSF52058">
    <property type="entry name" value="L domain-like"/>
    <property type="match status" value="2"/>
</dbReference>
<dbReference type="OMA" id="HERPLFW"/>
<name>A0A1L8FNK9_XENLA</name>
<keyword evidence="5" id="KW-0812">Transmembrane</keyword>
<keyword evidence="4" id="KW-0433">Leucine-rich repeat</keyword>
<protein>
    <submittedName>
        <fullName evidence="15">Toll-like receptor 13</fullName>
    </submittedName>
</protein>
<evidence type="ECO:0000256" key="3">
    <source>
        <dbReference type="ARBA" id="ARBA00022588"/>
    </source>
</evidence>
<keyword evidence="12" id="KW-0325">Glycoprotein</keyword>
<keyword evidence="11" id="KW-0675">Receptor</keyword>
<gene>
    <name evidence="15" type="primary">LOC108695911</name>
</gene>
<evidence type="ECO:0000256" key="10">
    <source>
        <dbReference type="ARBA" id="ARBA00023136"/>
    </source>
</evidence>
<dbReference type="GO" id="GO:0006954">
    <property type="term" value="P:inflammatory response"/>
    <property type="evidence" value="ECO:0007669"/>
    <property type="project" value="UniProtKB-KW"/>
</dbReference>
<dbReference type="Gene3D" id="3.80.10.10">
    <property type="entry name" value="Ribonuclease Inhibitor"/>
    <property type="match status" value="4"/>
</dbReference>
<comment type="similarity">
    <text evidence="2">Belongs to the Toll-like receptor family.</text>
</comment>
<dbReference type="Pfam" id="PF13855">
    <property type="entry name" value="LRR_8"/>
    <property type="match status" value="5"/>
</dbReference>
<dbReference type="RefSeq" id="XP_041425573.1">
    <property type="nucleotide sequence ID" value="XM_041569639.1"/>
</dbReference>
<dbReference type="SMART" id="SM00369">
    <property type="entry name" value="LRR_TYP"/>
    <property type="match status" value="16"/>
</dbReference>
<dbReference type="InterPro" id="IPR000157">
    <property type="entry name" value="TIR_dom"/>
</dbReference>
<organism evidence="14 15">
    <name type="scientific">Xenopus laevis</name>
    <name type="common">African clawed frog</name>
    <dbReference type="NCBI Taxonomy" id="8355"/>
    <lineage>
        <taxon>Eukaryota</taxon>
        <taxon>Metazoa</taxon>
        <taxon>Chordata</taxon>
        <taxon>Craniata</taxon>
        <taxon>Vertebrata</taxon>
        <taxon>Euteleostomi</taxon>
        <taxon>Amphibia</taxon>
        <taxon>Batrachia</taxon>
        <taxon>Anura</taxon>
        <taxon>Pipoidea</taxon>
        <taxon>Pipidae</taxon>
        <taxon>Xenopodinae</taxon>
        <taxon>Xenopus</taxon>
        <taxon>Xenopus</taxon>
    </lineage>
</organism>
<dbReference type="OrthoDB" id="1081807at2759"/>
<dbReference type="PROSITE" id="PS51450">
    <property type="entry name" value="LRR"/>
    <property type="match status" value="4"/>
</dbReference>
<accession>A0A1L8FNK9</accession>
<evidence type="ECO:0000256" key="1">
    <source>
        <dbReference type="ARBA" id="ARBA00004479"/>
    </source>
</evidence>
<evidence type="ECO:0000256" key="6">
    <source>
        <dbReference type="ARBA" id="ARBA00022729"/>
    </source>
</evidence>
<dbReference type="PaxDb" id="8355-A0A1L8FNK9"/>
<dbReference type="InterPro" id="IPR032675">
    <property type="entry name" value="LRR_dom_sf"/>
</dbReference>
<dbReference type="InterPro" id="IPR003591">
    <property type="entry name" value="Leu-rich_rpt_typical-subtyp"/>
</dbReference>
<dbReference type="Pfam" id="PF01582">
    <property type="entry name" value="TIR"/>
    <property type="match status" value="1"/>
</dbReference>
<dbReference type="FunFam" id="3.40.50.10140:FF:000001">
    <property type="entry name" value="Toll-like receptor 2"/>
    <property type="match status" value="1"/>
</dbReference>
<dbReference type="KEGG" id="xla:108695911"/>
<dbReference type="InterPro" id="IPR035897">
    <property type="entry name" value="Toll_tir_struct_dom_sf"/>
</dbReference>
<dbReference type="PANTHER" id="PTHR24365">
    <property type="entry name" value="TOLL-LIKE RECEPTOR"/>
    <property type="match status" value="1"/>
</dbReference>
<keyword evidence="8" id="KW-0391">Immunity</keyword>
<keyword evidence="6" id="KW-0732">Signal</keyword>
<dbReference type="AlphaFoldDB" id="A0A1L8FNK9"/>
<evidence type="ECO:0000313" key="14">
    <source>
        <dbReference type="Proteomes" id="UP000186698"/>
    </source>
</evidence>
<keyword evidence="13" id="KW-0395">Inflammatory response</keyword>
<evidence type="ECO:0000256" key="8">
    <source>
        <dbReference type="ARBA" id="ARBA00022859"/>
    </source>
</evidence>
<dbReference type="PROSITE" id="PS50104">
    <property type="entry name" value="TIR"/>
    <property type="match status" value="1"/>
</dbReference>
<dbReference type="InterPro" id="IPR001611">
    <property type="entry name" value="Leu-rich_rpt"/>
</dbReference>
<dbReference type="PANTHER" id="PTHR24365:SF554">
    <property type="entry name" value="TOLL-LIKE RECEPTOR 13"/>
    <property type="match status" value="1"/>
</dbReference>
<dbReference type="Gene3D" id="3.40.50.10140">
    <property type="entry name" value="Toll/interleukin-1 receptor homology (TIR) domain"/>
    <property type="match status" value="1"/>
</dbReference>
<keyword evidence="10" id="KW-0472">Membrane</keyword>
<dbReference type="SUPFAM" id="SSF52200">
    <property type="entry name" value="Toll/Interleukin receptor TIR domain"/>
    <property type="match status" value="1"/>
</dbReference>
<keyword evidence="14" id="KW-1185">Reference proteome</keyword>
<evidence type="ECO:0000256" key="7">
    <source>
        <dbReference type="ARBA" id="ARBA00022737"/>
    </source>
</evidence>
<evidence type="ECO:0000256" key="2">
    <source>
        <dbReference type="ARBA" id="ARBA00009634"/>
    </source>
</evidence>
<proteinExistence type="inferred from homology"/>
<dbReference type="GO" id="GO:0038023">
    <property type="term" value="F:signaling receptor activity"/>
    <property type="evidence" value="ECO:0000318"/>
    <property type="project" value="GO_Central"/>
</dbReference>